<dbReference type="Proteomes" id="UP000011081">
    <property type="component" value="Unassembled WGS sequence"/>
</dbReference>
<comment type="subcellular location">
    <subcellularLocation>
        <location evidence="1">Nucleus</location>
    </subcellularLocation>
</comment>
<dbReference type="OrthoDB" id="361020at2759"/>
<dbReference type="GO" id="GO:0000724">
    <property type="term" value="P:double-strand break repair via homologous recombination"/>
    <property type="evidence" value="ECO:0007669"/>
    <property type="project" value="TreeGrafter"/>
</dbReference>
<keyword evidence="7" id="KW-0238">DNA-binding</keyword>
<dbReference type="Gene3D" id="1.10.150.20">
    <property type="entry name" value="5' to 3' exonuclease, C-terminal subdomain"/>
    <property type="match status" value="1"/>
</dbReference>
<evidence type="ECO:0000256" key="1">
    <source>
        <dbReference type="ARBA" id="ARBA00004123"/>
    </source>
</evidence>
<dbReference type="HOGENOM" id="CLU_002265_2_0_1"/>
<dbReference type="InterPro" id="IPR047520">
    <property type="entry name" value="XPF_nuclease"/>
</dbReference>
<dbReference type="EMBL" id="GL877408">
    <property type="protein sequence ID" value="ELA48066.1"/>
    <property type="molecule type" value="Genomic_DNA"/>
</dbReference>
<dbReference type="AlphaFoldDB" id="L2GWL4"/>
<keyword evidence="13" id="KW-1185">Reference proteome</keyword>
<evidence type="ECO:0000256" key="8">
    <source>
        <dbReference type="ARBA" id="ARBA00023204"/>
    </source>
</evidence>
<keyword evidence="3" id="KW-0540">Nuclease</keyword>
<dbReference type="CDD" id="cd20078">
    <property type="entry name" value="XPF_nuclease_XPF_euk"/>
    <property type="match status" value="1"/>
</dbReference>
<dbReference type="GO" id="GO:0003697">
    <property type="term" value="F:single-stranded DNA binding"/>
    <property type="evidence" value="ECO:0007669"/>
    <property type="project" value="TreeGrafter"/>
</dbReference>
<dbReference type="GO" id="GO:0000110">
    <property type="term" value="C:nucleotide-excision repair factor 1 complex"/>
    <property type="evidence" value="ECO:0007669"/>
    <property type="project" value="TreeGrafter"/>
</dbReference>
<dbReference type="PANTHER" id="PTHR10150">
    <property type="entry name" value="DNA REPAIR ENDONUCLEASE XPF"/>
    <property type="match status" value="1"/>
</dbReference>
<feature type="region of interest" description="Disordered" evidence="10">
    <location>
        <begin position="360"/>
        <end position="383"/>
    </location>
</feature>
<dbReference type="GO" id="GO:0000014">
    <property type="term" value="F:single-stranded DNA endodeoxyribonuclease activity"/>
    <property type="evidence" value="ECO:0007669"/>
    <property type="project" value="TreeGrafter"/>
</dbReference>
<dbReference type="STRING" id="948595.L2GWL4"/>
<evidence type="ECO:0000259" key="11">
    <source>
        <dbReference type="SMART" id="SM00891"/>
    </source>
</evidence>
<keyword evidence="5" id="KW-0227">DNA damage</keyword>
<proteinExistence type="inferred from homology"/>
<feature type="domain" description="ERCC4" evidence="11">
    <location>
        <begin position="571"/>
        <end position="650"/>
    </location>
</feature>
<name>L2GWL4_VAVCU</name>
<protein>
    <recommendedName>
        <fullName evidence="11">ERCC4 domain-containing protein</fullName>
    </recommendedName>
</protein>
<dbReference type="FunCoup" id="L2GWL4">
    <property type="interactions" value="178"/>
</dbReference>
<keyword evidence="4" id="KW-0255">Endonuclease</keyword>
<evidence type="ECO:0000256" key="9">
    <source>
        <dbReference type="ARBA" id="ARBA00023242"/>
    </source>
</evidence>
<dbReference type="GeneID" id="19878376"/>
<keyword evidence="6" id="KW-0378">Hydrolase</keyword>
<dbReference type="Gene3D" id="3.40.50.10130">
    <property type="match status" value="1"/>
</dbReference>
<dbReference type="RefSeq" id="XP_008073510.1">
    <property type="nucleotide sequence ID" value="XM_008075319.1"/>
</dbReference>
<accession>L2GWL4</accession>
<reference evidence="13" key="1">
    <citation type="submission" date="2011-03" db="EMBL/GenBank/DDBJ databases">
        <title>The genome sequence of Vavraia culicis strain floridensis.</title>
        <authorList>
            <consortium name="The Broad Institute Genome Sequencing Platform"/>
            <person name="Cuomo C."/>
            <person name="Becnel J."/>
            <person name="Sanscrainte N."/>
            <person name="Young S.K."/>
            <person name="Zeng Q."/>
            <person name="Gargeya S."/>
            <person name="Fitzgerald M."/>
            <person name="Haas B."/>
            <person name="Abouelleil A."/>
            <person name="Alvarado L."/>
            <person name="Arachchi H.M."/>
            <person name="Berlin A."/>
            <person name="Chapman S.B."/>
            <person name="Gearin G."/>
            <person name="Goldberg J."/>
            <person name="Griggs A."/>
            <person name="Gujja S."/>
            <person name="Hansen M."/>
            <person name="Heiman D."/>
            <person name="Howarth C."/>
            <person name="Larimer J."/>
            <person name="Lui A."/>
            <person name="MacDonald P.J.P."/>
            <person name="McCowen C."/>
            <person name="Montmayeur A."/>
            <person name="Murphy C."/>
            <person name="Neiman D."/>
            <person name="Pearson M."/>
            <person name="Priest M."/>
            <person name="Roberts A."/>
            <person name="Saif S."/>
            <person name="Shea T."/>
            <person name="Sisk P."/>
            <person name="Stolte C."/>
            <person name="Sykes S."/>
            <person name="Wortman J."/>
            <person name="Nusbaum C."/>
            <person name="Birren B."/>
        </authorList>
    </citation>
    <scope>NUCLEOTIDE SEQUENCE [LARGE SCALE GENOMIC DNA]</scope>
    <source>
        <strain evidence="13">floridensis</strain>
    </source>
</reference>
<dbReference type="VEuPathDB" id="MicrosporidiaDB:VCUG_00489"/>
<dbReference type="SMART" id="SM00891">
    <property type="entry name" value="ERCC4"/>
    <property type="match status" value="1"/>
</dbReference>
<evidence type="ECO:0000256" key="4">
    <source>
        <dbReference type="ARBA" id="ARBA00022759"/>
    </source>
</evidence>
<dbReference type="SUPFAM" id="SSF47781">
    <property type="entry name" value="RuvA domain 2-like"/>
    <property type="match status" value="1"/>
</dbReference>
<comment type="similarity">
    <text evidence="2">Belongs to the XPF family.</text>
</comment>
<evidence type="ECO:0000256" key="5">
    <source>
        <dbReference type="ARBA" id="ARBA00022763"/>
    </source>
</evidence>
<keyword evidence="8" id="KW-0234">DNA repair</keyword>
<feature type="compositionally biased region" description="Basic and acidic residues" evidence="10">
    <location>
        <begin position="360"/>
        <end position="374"/>
    </location>
</feature>
<dbReference type="InterPro" id="IPR010994">
    <property type="entry name" value="RuvA_2-like"/>
</dbReference>
<dbReference type="InterPro" id="IPR011335">
    <property type="entry name" value="Restrct_endonuc-II-like"/>
</dbReference>
<evidence type="ECO:0000256" key="2">
    <source>
        <dbReference type="ARBA" id="ARBA00010015"/>
    </source>
</evidence>
<gene>
    <name evidence="12" type="ORF">VCUG_00489</name>
</gene>
<organism evidence="12 13">
    <name type="scientific">Vavraia culicis (isolate floridensis)</name>
    <name type="common">Microsporidian parasite</name>
    <dbReference type="NCBI Taxonomy" id="948595"/>
    <lineage>
        <taxon>Eukaryota</taxon>
        <taxon>Fungi</taxon>
        <taxon>Fungi incertae sedis</taxon>
        <taxon>Microsporidia</taxon>
        <taxon>Pleistophoridae</taxon>
        <taxon>Vavraia</taxon>
    </lineage>
</organism>
<evidence type="ECO:0000256" key="7">
    <source>
        <dbReference type="ARBA" id="ARBA00023125"/>
    </source>
</evidence>
<evidence type="ECO:0000256" key="3">
    <source>
        <dbReference type="ARBA" id="ARBA00022722"/>
    </source>
</evidence>
<dbReference type="GO" id="GO:1901255">
    <property type="term" value="P:nucleotide-excision repair involved in interstrand cross-link repair"/>
    <property type="evidence" value="ECO:0007669"/>
    <property type="project" value="TreeGrafter"/>
</dbReference>
<dbReference type="GO" id="GO:0000712">
    <property type="term" value="P:resolution of meiotic recombination intermediates"/>
    <property type="evidence" value="ECO:0007669"/>
    <property type="project" value="TreeGrafter"/>
</dbReference>
<evidence type="ECO:0000256" key="10">
    <source>
        <dbReference type="SAM" id="MobiDB-lite"/>
    </source>
</evidence>
<dbReference type="GO" id="GO:0003684">
    <property type="term" value="F:damaged DNA binding"/>
    <property type="evidence" value="ECO:0007669"/>
    <property type="project" value="TreeGrafter"/>
</dbReference>
<dbReference type="PANTHER" id="PTHR10150:SF0">
    <property type="entry name" value="DNA REPAIR ENDONUCLEASE XPF"/>
    <property type="match status" value="1"/>
</dbReference>
<evidence type="ECO:0000256" key="6">
    <source>
        <dbReference type="ARBA" id="ARBA00022801"/>
    </source>
</evidence>
<sequence length="773" mass="89843">MKFLSYEKLVLKECSSEPHLLMMAEGLNLPKMVITLASLYNYPDALCLIINSNDKFDTLFANESFTSLKTYSTLKRIENYKIGGVKICQAQALISDLLNKSLDAKLISAIFVVNAEEVKENSITAFVLHYMALNSSNTVIKAFTEDAIKVSKGHFYLDDFLGVLKLRNVVLFPRFQKDVSEELNTSSEFVEVKMKMSGWLEEIQLYLMDLIQSVTNEKEKYSKKRISFNEYYTSKKVHATGSDDKKTTEHSIPVNVLNNISQTLQRDLGNLRRSLGLLFTLDLNYFIAFFTEIYNQEIANKGRTWILNTASHMVMEVIEKIKAEKDVPNWSSISVNNHDEYDLKNAYGAVDVKRMKLEDKKGNNNDCKESKTELEETDTVTSSKTVGLETAEQVHSDDRATFPVTTSKDRCILKTDSRKKSGLDIKNKKLIELNKILSKHPEENVLIVSRHDHNKEVVLSLDVGSRVKFAKHNDLDVIQQNIVVLVDFNLGTFRKIERMRRKMLIYFLYYKESYEEEQYVRRIREEKEAFERFINEKAKLGLQDFNFFIDVEDEQFDVEEEDICSSKSKYNVLVDFRELRASLPFFLYKAKNNVRVVCLEEGDYLFDNFVVERKTIYDLIMSLNNGRLLSQMTRLSSNHSNYYLLVEYESQLSLAAYSNRNEIFKNSLISKFVLLAIKFTKLRFIYTNNDILSAKLLRCLQRKEMEKERVNQLTIDPYMLELLLSIPGVNSFCIRRIQQNFNNLKEMICSSEERLVRVLGNERGKVVFNFFNK</sequence>
<dbReference type="InterPro" id="IPR006166">
    <property type="entry name" value="ERCC4_domain"/>
</dbReference>
<evidence type="ECO:0000313" key="13">
    <source>
        <dbReference type="Proteomes" id="UP000011081"/>
    </source>
</evidence>
<keyword evidence="9" id="KW-0539">Nucleus</keyword>
<evidence type="ECO:0000313" key="12">
    <source>
        <dbReference type="EMBL" id="ELA48066.1"/>
    </source>
</evidence>
<dbReference type="InParanoid" id="L2GWL4"/>
<dbReference type="SUPFAM" id="SSF52980">
    <property type="entry name" value="Restriction endonuclease-like"/>
    <property type="match status" value="1"/>
</dbReference>
<dbReference type="OMA" id="THILDIM"/>
<dbReference type="Pfam" id="PF02732">
    <property type="entry name" value="ERCC4"/>
    <property type="match status" value="1"/>
</dbReference>